<reference evidence="1 2" key="1">
    <citation type="submission" date="2016-10" db="EMBL/GenBank/DDBJ databases">
        <authorList>
            <person name="de Groot N.N."/>
        </authorList>
    </citation>
    <scope>NUCLEOTIDE SEQUENCE [LARGE SCALE GENOMIC DNA]</scope>
    <source>
        <strain evidence="1 2">B7-7</strain>
    </source>
</reference>
<protein>
    <submittedName>
        <fullName evidence="1">Uncharacterized protein</fullName>
    </submittedName>
</protein>
<proteinExistence type="predicted"/>
<organism evidence="1 2">
    <name type="scientific">Ectothiorhodospira magna</name>
    <dbReference type="NCBI Taxonomy" id="867345"/>
    <lineage>
        <taxon>Bacteria</taxon>
        <taxon>Pseudomonadati</taxon>
        <taxon>Pseudomonadota</taxon>
        <taxon>Gammaproteobacteria</taxon>
        <taxon>Chromatiales</taxon>
        <taxon>Ectothiorhodospiraceae</taxon>
        <taxon>Ectothiorhodospira</taxon>
    </lineage>
</organism>
<gene>
    <name evidence="1" type="ORF">SAMN05421693_1071</name>
</gene>
<evidence type="ECO:0000313" key="1">
    <source>
        <dbReference type="EMBL" id="SEP81430.1"/>
    </source>
</evidence>
<sequence>MVGPKEPKSRTSVMGKVYSAVESNPGITGEELLRLLQNEDFTDNKSAYTQSGQVCAAWLVGYIDGACFHPRARHIQPHNDLS</sequence>
<name>A0A1H9AXE0_9GAMM</name>
<dbReference type="EMBL" id="FOFO01000007">
    <property type="protein sequence ID" value="SEP81430.1"/>
    <property type="molecule type" value="Genomic_DNA"/>
</dbReference>
<dbReference type="Proteomes" id="UP000199496">
    <property type="component" value="Unassembled WGS sequence"/>
</dbReference>
<keyword evidence="2" id="KW-1185">Reference proteome</keyword>
<accession>A0A1H9AXE0</accession>
<evidence type="ECO:0000313" key="2">
    <source>
        <dbReference type="Proteomes" id="UP000199496"/>
    </source>
</evidence>
<dbReference type="AlphaFoldDB" id="A0A1H9AXE0"/>